<dbReference type="EMBL" id="KV875485">
    <property type="protein sequence ID" value="RZR71054.1"/>
    <property type="molecule type" value="Genomic_DNA"/>
</dbReference>
<accession>A0A445MA29</accession>
<sequence length="147" mass="16418">MTHYVNNLPHFSSESDQAPSGDAAKRSEPAPSASSRSFPDPDTLSYSTDSLREQLRLVNQMIYDVRRTQRTKDEHGDGPLRCSPFVQEIQDAPIPSHFRLPMLEAYDGSSNLTEHVTAFHVQMTLYGMSDAIMCQAFLTTLRGIARG</sequence>
<dbReference type="AlphaFoldDB" id="A0A445MA29"/>
<organism evidence="2">
    <name type="scientific">Ensete ventricosum</name>
    <name type="common">Abyssinian banana</name>
    <name type="synonym">Musa ensete</name>
    <dbReference type="NCBI Taxonomy" id="4639"/>
    <lineage>
        <taxon>Eukaryota</taxon>
        <taxon>Viridiplantae</taxon>
        <taxon>Streptophyta</taxon>
        <taxon>Embryophyta</taxon>
        <taxon>Tracheophyta</taxon>
        <taxon>Spermatophyta</taxon>
        <taxon>Magnoliopsida</taxon>
        <taxon>Liliopsida</taxon>
        <taxon>Zingiberales</taxon>
        <taxon>Musaceae</taxon>
        <taxon>Ensete</taxon>
    </lineage>
</organism>
<feature type="compositionally biased region" description="Polar residues" evidence="1">
    <location>
        <begin position="9"/>
        <end position="18"/>
    </location>
</feature>
<evidence type="ECO:0000256" key="1">
    <source>
        <dbReference type="SAM" id="MobiDB-lite"/>
    </source>
</evidence>
<dbReference type="Proteomes" id="UP000290560">
    <property type="component" value="Unassembled WGS sequence"/>
</dbReference>
<feature type="compositionally biased region" description="Low complexity" evidence="1">
    <location>
        <begin position="29"/>
        <end position="41"/>
    </location>
</feature>
<reference evidence="2" key="1">
    <citation type="journal article" date="2018" name="Data Brief">
        <title>Genome sequence data from 17 accessions of Ensete ventricosum, a staple food crop for millions in Ethiopia.</title>
        <authorList>
            <person name="Yemataw Z."/>
            <person name="Muzemil S."/>
            <person name="Ambachew D."/>
            <person name="Tripathi L."/>
            <person name="Tesfaye K."/>
            <person name="Chala A."/>
            <person name="Farbos A."/>
            <person name="O'Neill P."/>
            <person name="Moore K."/>
            <person name="Grant M."/>
            <person name="Studholme D.J."/>
        </authorList>
    </citation>
    <scope>NUCLEOTIDE SEQUENCE [LARGE SCALE GENOMIC DNA]</scope>
    <source>
        <tissue evidence="2">Leaf</tissue>
    </source>
</reference>
<proteinExistence type="predicted"/>
<gene>
    <name evidence="2" type="ORF">BHM03_00003060</name>
</gene>
<feature type="region of interest" description="Disordered" evidence="1">
    <location>
        <begin position="1"/>
        <end position="46"/>
    </location>
</feature>
<evidence type="ECO:0000313" key="2">
    <source>
        <dbReference type="EMBL" id="RZR71054.1"/>
    </source>
</evidence>
<protein>
    <submittedName>
        <fullName evidence="2">Uncharacterized protein</fullName>
    </submittedName>
</protein>
<name>A0A445MA29_ENSVE</name>